<gene>
    <name evidence="2" type="ordered locus">BBR47_07190</name>
</gene>
<accession>C0Z4G9</accession>
<name>C0Z4G9_BREBN</name>
<dbReference type="Proteomes" id="UP000001877">
    <property type="component" value="Chromosome"/>
</dbReference>
<organism evidence="2 3">
    <name type="scientific">Brevibacillus brevis (strain 47 / JCM 6285 / NBRC 100599)</name>
    <dbReference type="NCBI Taxonomy" id="358681"/>
    <lineage>
        <taxon>Bacteria</taxon>
        <taxon>Bacillati</taxon>
        <taxon>Bacillota</taxon>
        <taxon>Bacilli</taxon>
        <taxon>Bacillales</taxon>
        <taxon>Paenibacillaceae</taxon>
        <taxon>Brevibacillus</taxon>
    </lineage>
</organism>
<proteinExistence type="predicted"/>
<evidence type="ECO:0000313" key="3">
    <source>
        <dbReference type="Proteomes" id="UP000001877"/>
    </source>
</evidence>
<dbReference type="RefSeq" id="WP_012684459.1">
    <property type="nucleotide sequence ID" value="NC_012491.1"/>
</dbReference>
<evidence type="ECO:0000256" key="1">
    <source>
        <dbReference type="SAM" id="SignalP"/>
    </source>
</evidence>
<keyword evidence="1" id="KW-0732">Signal</keyword>
<sequence>MKKVTKSICVSMSALLIMTSVPVAGFAAEQNANVSFQEVEEAFIKKVDKYVKIDSKTKKFSLSAKAKENLNREELGKAEALIKQANFAVDQHGKDLKIKGNTLVLSEDVKKQSLAAIDTSEYWDYELFWWGYRIYFSDELCEDIRRRAMEVGASGTITAGVLTYLGVPGWAAGIIVGFGVLTLAKINRTNEGNGIYLDAFHGTNPSNFHTIKIYPA</sequence>
<protein>
    <submittedName>
        <fullName evidence="2">Uncharacterized protein</fullName>
    </submittedName>
</protein>
<feature type="signal peptide" evidence="1">
    <location>
        <begin position="1"/>
        <end position="27"/>
    </location>
</feature>
<evidence type="ECO:0000313" key="2">
    <source>
        <dbReference type="EMBL" id="BAH41696.1"/>
    </source>
</evidence>
<reference evidence="2 3" key="1">
    <citation type="submission" date="2005-03" db="EMBL/GenBank/DDBJ databases">
        <title>Brevibacillus brevis strain 47, complete genome.</title>
        <authorList>
            <person name="Hosoyama A."/>
            <person name="Yamada R."/>
            <person name="Hongo Y."/>
            <person name="Terui Y."/>
            <person name="Ankai A."/>
            <person name="Masuyama W."/>
            <person name="Sekiguchi M."/>
            <person name="Takeda T."/>
            <person name="Asano K."/>
            <person name="Ohji S."/>
            <person name="Ichikawa N."/>
            <person name="Narita S."/>
            <person name="Aoki N."/>
            <person name="Miura H."/>
            <person name="Matsushita S."/>
            <person name="Sekigawa T."/>
            <person name="Yamagata H."/>
            <person name="Yoshikawa H."/>
            <person name="Udaka S."/>
            <person name="Tanikawa S."/>
            <person name="Fujita N."/>
        </authorList>
    </citation>
    <scope>NUCLEOTIDE SEQUENCE [LARGE SCALE GENOMIC DNA]</scope>
    <source>
        <strain evidence="3">47 / JCM 6285 / NBRC 100599</strain>
    </source>
</reference>
<dbReference type="EMBL" id="AP008955">
    <property type="protein sequence ID" value="BAH41696.1"/>
    <property type="molecule type" value="Genomic_DNA"/>
</dbReference>
<feature type="chain" id="PRO_5002903585" evidence="1">
    <location>
        <begin position="28"/>
        <end position="216"/>
    </location>
</feature>
<dbReference type="AlphaFoldDB" id="C0Z4G9"/>
<keyword evidence="3" id="KW-1185">Reference proteome</keyword>
<dbReference type="KEGG" id="bbe:BBR47_07190"/>
<dbReference type="HOGENOM" id="CLU_1275670_0_0_9"/>